<evidence type="ECO:0000313" key="7">
    <source>
        <dbReference type="Proteomes" id="UP000461880"/>
    </source>
</evidence>
<dbReference type="PANTHER" id="PTHR11280:SF5">
    <property type="entry name" value="GLUCOSAMINE-6-PHOSPHATE ISOMERASE"/>
    <property type="match status" value="1"/>
</dbReference>
<evidence type="ECO:0000313" key="6">
    <source>
        <dbReference type="EMBL" id="MSS58103.1"/>
    </source>
</evidence>
<feature type="active site" description="Proton acceptor; for enolization step" evidence="4">
    <location>
        <position position="67"/>
    </location>
</feature>
<gene>
    <name evidence="4 6" type="primary">nagB</name>
    <name evidence="6" type="ORF">FYJ51_04205</name>
</gene>
<dbReference type="EMBL" id="VUMN01000007">
    <property type="protein sequence ID" value="MSS58103.1"/>
    <property type="molecule type" value="Genomic_DNA"/>
</dbReference>
<evidence type="ECO:0000256" key="1">
    <source>
        <dbReference type="ARBA" id="ARBA00000644"/>
    </source>
</evidence>
<dbReference type="GO" id="GO:0004342">
    <property type="term" value="F:glucosamine-6-phosphate deaminase activity"/>
    <property type="evidence" value="ECO:0007669"/>
    <property type="project" value="UniProtKB-UniRule"/>
</dbReference>
<comment type="function">
    <text evidence="4">Catalyzes the reversible isomerization-deamination of glucosamine 6-phosphate (GlcN6P) to form fructose 6-phosphate (Fru6P) and ammonium ion.</text>
</comment>
<dbReference type="PANTHER" id="PTHR11280">
    <property type="entry name" value="GLUCOSAMINE-6-PHOSPHATE ISOMERASE"/>
    <property type="match status" value="1"/>
</dbReference>
<dbReference type="EC" id="3.5.99.6" evidence="4"/>
<dbReference type="GO" id="GO:0006043">
    <property type="term" value="P:glucosamine catabolic process"/>
    <property type="evidence" value="ECO:0007669"/>
    <property type="project" value="TreeGrafter"/>
</dbReference>
<protein>
    <recommendedName>
        <fullName evidence="4">Glucosamine-6-phosphate deaminase</fullName>
        <ecNumber evidence="4">3.5.99.6</ecNumber>
    </recommendedName>
    <alternativeName>
        <fullName evidence="4">GlcN6P deaminase</fullName>
        <shortName evidence="4">GNPDA</shortName>
    </alternativeName>
    <alternativeName>
        <fullName evidence="4">Glucosamine-6-phosphate isomerase</fullName>
    </alternativeName>
</protein>
<evidence type="ECO:0000256" key="2">
    <source>
        <dbReference type="ARBA" id="ARBA00022801"/>
    </source>
</evidence>
<dbReference type="GO" id="GO:0005737">
    <property type="term" value="C:cytoplasm"/>
    <property type="evidence" value="ECO:0007669"/>
    <property type="project" value="TreeGrafter"/>
</dbReference>
<feature type="active site" description="For ring-opening step" evidence="4">
    <location>
        <position position="135"/>
    </location>
</feature>
<keyword evidence="7" id="KW-1185">Reference proteome</keyword>
<dbReference type="NCBIfam" id="TIGR00502">
    <property type="entry name" value="nagB"/>
    <property type="match status" value="1"/>
</dbReference>
<dbReference type="UniPathway" id="UPA00629">
    <property type="reaction ID" value="UER00684"/>
</dbReference>
<dbReference type="InterPro" id="IPR004547">
    <property type="entry name" value="Glucosamine6P_isomerase"/>
</dbReference>
<dbReference type="SUPFAM" id="SSF100950">
    <property type="entry name" value="NagB/RpiA/CoA transferase-like"/>
    <property type="match status" value="1"/>
</dbReference>
<reference evidence="6 7" key="1">
    <citation type="submission" date="2019-08" db="EMBL/GenBank/DDBJ databases">
        <title>In-depth cultivation of the pig gut microbiome towards novel bacterial diversity and tailored functional studies.</title>
        <authorList>
            <person name="Wylensek D."/>
            <person name="Hitch T.C.A."/>
            <person name="Clavel T."/>
        </authorList>
    </citation>
    <scope>NUCLEOTIDE SEQUENCE [LARGE SCALE GENOMIC DNA]</scope>
    <source>
        <strain evidence="6 7">Oil+RF-744-GAM-WT-6</strain>
    </source>
</reference>
<dbReference type="GO" id="GO:0005975">
    <property type="term" value="P:carbohydrate metabolic process"/>
    <property type="evidence" value="ECO:0007669"/>
    <property type="project" value="InterPro"/>
</dbReference>
<comment type="pathway">
    <text evidence="4">Amino-sugar metabolism; N-acetylneuraminate degradation; D-fructose 6-phosphate from N-acetylneuraminate: step 5/5.</text>
</comment>
<keyword evidence="3 4" id="KW-0119">Carbohydrate metabolism</keyword>
<name>A0A7X2NS53_9FIRM</name>
<dbReference type="Pfam" id="PF01182">
    <property type="entry name" value="Glucosamine_iso"/>
    <property type="match status" value="1"/>
</dbReference>
<dbReference type="Proteomes" id="UP000461880">
    <property type="component" value="Unassembled WGS sequence"/>
</dbReference>
<dbReference type="GO" id="GO:0042802">
    <property type="term" value="F:identical protein binding"/>
    <property type="evidence" value="ECO:0007669"/>
    <property type="project" value="TreeGrafter"/>
</dbReference>
<feature type="active site" description="Proton acceptor; for ring-opening step" evidence="4">
    <location>
        <position position="137"/>
    </location>
</feature>
<dbReference type="AlphaFoldDB" id="A0A7X2NS53"/>
<sequence>MFNIIVKNNYDEVSLEAFKVMQKALKKENPVLGLATGSSPIGLYQNMIRDHKENGTDYSKVLTWNLDEYVGIPRTHEQSYWTFMHENLFNGIGIPDANVHVPRGDVEDEEAECAAYEESMKGHTIDLQVLGIGTDGHIGFNEPGASFDSLTHLMDLKEQTRKDNARFFNNDINLVPKRAITMGLATIMRSRAIVLIATSEHKADAVFGMIRGEITEECPASILQKHPDVTVILDEGAASKL</sequence>
<proteinExistence type="inferred from homology"/>
<keyword evidence="2 4" id="KW-0378">Hydrolase</keyword>
<dbReference type="GO" id="GO:0019262">
    <property type="term" value="P:N-acetylneuraminate catabolic process"/>
    <property type="evidence" value="ECO:0007669"/>
    <property type="project" value="UniProtKB-UniRule"/>
</dbReference>
<comment type="catalytic activity">
    <reaction evidence="1 4">
        <text>alpha-D-glucosamine 6-phosphate + H2O = beta-D-fructose 6-phosphate + NH4(+)</text>
        <dbReference type="Rhea" id="RHEA:12172"/>
        <dbReference type="ChEBI" id="CHEBI:15377"/>
        <dbReference type="ChEBI" id="CHEBI:28938"/>
        <dbReference type="ChEBI" id="CHEBI:57634"/>
        <dbReference type="ChEBI" id="CHEBI:75989"/>
        <dbReference type="EC" id="3.5.99.6"/>
    </reaction>
</comment>
<accession>A0A7X2NS53</accession>
<dbReference type="InterPro" id="IPR006148">
    <property type="entry name" value="Glc/Gal-6P_isomerase"/>
</dbReference>
<comment type="similarity">
    <text evidence="4">Belongs to the glucosamine/galactosamine-6-phosphate isomerase family. NagB subfamily.</text>
</comment>
<dbReference type="InterPro" id="IPR037171">
    <property type="entry name" value="NagB/RpiA_transferase-like"/>
</dbReference>
<evidence type="ECO:0000256" key="4">
    <source>
        <dbReference type="HAMAP-Rule" id="MF_01241"/>
    </source>
</evidence>
<dbReference type="Gene3D" id="3.40.50.1360">
    <property type="match status" value="1"/>
</dbReference>
<evidence type="ECO:0000256" key="3">
    <source>
        <dbReference type="ARBA" id="ARBA00023277"/>
    </source>
</evidence>
<dbReference type="GO" id="GO:0006046">
    <property type="term" value="P:N-acetylglucosamine catabolic process"/>
    <property type="evidence" value="ECO:0007669"/>
    <property type="project" value="UniProtKB-UniRule"/>
</dbReference>
<feature type="domain" description="Glucosamine/galactosamine-6-phosphate isomerase" evidence="5">
    <location>
        <begin position="19"/>
        <end position="226"/>
    </location>
</feature>
<dbReference type="FunFam" id="3.40.50.1360:FF:000003">
    <property type="entry name" value="Glucosamine-6-phosphate deaminase"/>
    <property type="match status" value="1"/>
</dbReference>
<feature type="active site" description="For ring-opening step" evidence="4">
    <location>
        <position position="142"/>
    </location>
</feature>
<comment type="caution">
    <text evidence="6">The sequence shown here is derived from an EMBL/GenBank/DDBJ whole genome shotgun (WGS) entry which is preliminary data.</text>
</comment>
<dbReference type="CDD" id="cd01399">
    <property type="entry name" value="GlcN6P_deaminase"/>
    <property type="match status" value="1"/>
</dbReference>
<organism evidence="6 7">
    <name type="scientific">Stecheria intestinalis</name>
    <dbReference type="NCBI Taxonomy" id="2606630"/>
    <lineage>
        <taxon>Bacteria</taxon>
        <taxon>Bacillati</taxon>
        <taxon>Bacillota</taxon>
        <taxon>Erysipelotrichia</taxon>
        <taxon>Erysipelotrichales</taxon>
        <taxon>Erysipelotrichaceae</taxon>
        <taxon>Stecheria</taxon>
    </lineage>
</organism>
<evidence type="ECO:0000259" key="5">
    <source>
        <dbReference type="Pfam" id="PF01182"/>
    </source>
</evidence>
<dbReference type="RefSeq" id="WP_154503602.1">
    <property type="nucleotide sequence ID" value="NZ_JAQXPC010000023.1"/>
</dbReference>
<comment type="caution">
    <text evidence="4">Lacks conserved residue(s) required for the propagation of feature annotation.</text>
</comment>
<dbReference type="HAMAP" id="MF_01241">
    <property type="entry name" value="GlcN6P_deamin"/>
    <property type="match status" value="1"/>
</dbReference>